<organism evidence="2 3">
    <name type="scientific">Photorhabdus tasmaniensis</name>
    <dbReference type="NCBI Taxonomy" id="1004159"/>
    <lineage>
        <taxon>Bacteria</taxon>
        <taxon>Pseudomonadati</taxon>
        <taxon>Pseudomonadota</taxon>
        <taxon>Gammaproteobacteria</taxon>
        <taxon>Enterobacterales</taxon>
        <taxon>Morganellaceae</taxon>
        <taxon>Photorhabdus</taxon>
    </lineage>
</organism>
<reference evidence="2 3" key="1">
    <citation type="submission" date="2018-02" db="EMBL/GenBank/DDBJ databases">
        <authorList>
            <person name="Machado R.A."/>
        </authorList>
    </citation>
    <scope>NUCLEOTIDE SEQUENCE [LARGE SCALE GENOMIC DNA]</scope>
    <source>
        <strain evidence="2 3">T327</strain>
    </source>
</reference>
<dbReference type="PANTHER" id="PTHR36833:SF1">
    <property type="entry name" value="INTEGRAL MEMBRANE TRANSPORT PROTEIN"/>
    <property type="match status" value="1"/>
</dbReference>
<keyword evidence="1" id="KW-1133">Transmembrane helix</keyword>
<name>A0ABX0GJE1_9GAMM</name>
<keyword evidence="3" id="KW-1185">Reference proteome</keyword>
<evidence type="ECO:0008006" key="4">
    <source>
        <dbReference type="Google" id="ProtNLM"/>
    </source>
</evidence>
<dbReference type="InterPro" id="IPR010390">
    <property type="entry name" value="ABC-2_transporter-like"/>
</dbReference>
<protein>
    <recommendedName>
        <fullName evidence="4">ABC transporter permease</fullName>
    </recommendedName>
</protein>
<feature type="transmembrane region" description="Helical" evidence="1">
    <location>
        <begin position="26"/>
        <end position="48"/>
    </location>
</feature>
<evidence type="ECO:0000313" key="2">
    <source>
        <dbReference type="EMBL" id="NHB89320.1"/>
    </source>
</evidence>
<feature type="transmembrane region" description="Helical" evidence="1">
    <location>
        <begin position="150"/>
        <end position="176"/>
    </location>
</feature>
<feature type="transmembrane region" description="Helical" evidence="1">
    <location>
        <begin position="231"/>
        <end position="250"/>
    </location>
</feature>
<dbReference type="EMBL" id="PUJU01000041">
    <property type="protein sequence ID" value="NHB89320.1"/>
    <property type="molecule type" value="Genomic_DNA"/>
</dbReference>
<feature type="transmembrane region" description="Helical" evidence="1">
    <location>
        <begin position="60"/>
        <end position="81"/>
    </location>
</feature>
<proteinExistence type="predicted"/>
<evidence type="ECO:0000313" key="3">
    <source>
        <dbReference type="Proteomes" id="UP000697802"/>
    </source>
</evidence>
<keyword evidence="1" id="KW-0472">Membrane</keyword>
<feature type="transmembrane region" description="Helical" evidence="1">
    <location>
        <begin position="196"/>
        <end position="219"/>
    </location>
</feature>
<keyword evidence="1" id="KW-0812">Transmembrane</keyword>
<dbReference type="Proteomes" id="UP000697802">
    <property type="component" value="Unassembled WGS sequence"/>
</dbReference>
<accession>A0ABX0GJE1</accession>
<evidence type="ECO:0000256" key="1">
    <source>
        <dbReference type="SAM" id="Phobius"/>
    </source>
</evidence>
<dbReference type="PANTHER" id="PTHR36833">
    <property type="entry name" value="SLR0610 PROTEIN-RELATED"/>
    <property type="match status" value="1"/>
</dbReference>
<gene>
    <name evidence="2" type="ORF">C5471_17120</name>
</gene>
<feature type="transmembrane region" description="Helical" evidence="1">
    <location>
        <begin position="117"/>
        <end position="138"/>
    </location>
</feature>
<comment type="caution">
    <text evidence="2">The sequence shown here is derived from an EMBL/GenBank/DDBJ whole genome shotgun (WGS) entry which is preliminary data.</text>
</comment>
<dbReference type="Pfam" id="PF06182">
    <property type="entry name" value="ABC2_membrane_6"/>
    <property type="match status" value="1"/>
</dbReference>
<sequence length="262" mass="30387">MKKYLCLFNIFVKSSLMVQMEYRANFFMSIVLECIYLFIKFITIYIVYKSGITFLNYPKEYILLVIGTHSIVTAIYLGLFVNNFYTLSRNINDGTLDIYLTRPVNSLFMMSVRYIDFGLSIPEFIAGVVMIYYGCTVLSIELNLFNTAEYIYSVFISILLAYSIFIIPHILSFWFVKTGSLTHVLDQLWESNSYPYMIYPKSIKILGIYMIPLFIVSNYPAEVLLGTKNISHLEATFISLVVFILTYKLWVKGLKEYHSASS</sequence>